<dbReference type="PANTHER" id="PTHR48106:SF13">
    <property type="entry name" value="QUINONE OXIDOREDUCTASE-RELATED"/>
    <property type="match status" value="1"/>
</dbReference>
<evidence type="ECO:0000256" key="2">
    <source>
        <dbReference type="ARBA" id="ARBA00023002"/>
    </source>
</evidence>
<dbReference type="Proteomes" id="UP001059893">
    <property type="component" value="Unassembled WGS sequence"/>
</dbReference>
<dbReference type="SMART" id="SM00829">
    <property type="entry name" value="PKS_ER"/>
    <property type="match status" value="1"/>
</dbReference>
<evidence type="ECO:0000256" key="1">
    <source>
        <dbReference type="ARBA" id="ARBA00022857"/>
    </source>
</evidence>
<comment type="caution">
    <text evidence="4">The sequence shown here is derived from an EMBL/GenBank/DDBJ whole genome shotgun (WGS) entry which is preliminary data.</text>
</comment>
<dbReference type="CDD" id="cd05286">
    <property type="entry name" value="QOR2"/>
    <property type="match status" value="1"/>
</dbReference>
<dbReference type="EMBL" id="JABSND010000021">
    <property type="protein sequence ID" value="KAI6302700.1"/>
    <property type="molecule type" value="Genomic_DNA"/>
</dbReference>
<dbReference type="InterPro" id="IPR013149">
    <property type="entry name" value="ADH-like_C"/>
</dbReference>
<dbReference type="InterPro" id="IPR047618">
    <property type="entry name" value="QOR-like"/>
</dbReference>
<dbReference type="Gene3D" id="3.40.50.720">
    <property type="entry name" value="NAD(P)-binding Rossmann-like Domain"/>
    <property type="match status" value="1"/>
</dbReference>
<dbReference type="Gene3D" id="3.90.180.10">
    <property type="entry name" value="Medium-chain alcohol dehydrogenases, catalytic domain"/>
    <property type="match status" value="1"/>
</dbReference>
<dbReference type="Pfam" id="PF00107">
    <property type="entry name" value="ADH_zinc_N"/>
    <property type="match status" value="1"/>
</dbReference>
<protein>
    <recommendedName>
        <fullName evidence="3">Enoyl reductase (ER) domain-containing protein</fullName>
    </recommendedName>
</protein>
<keyword evidence="1" id="KW-0521">NADP</keyword>
<evidence type="ECO:0000313" key="4">
    <source>
        <dbReference type="EMBL" id="KAI6302700.1"/>
    </source>
</evidence>
<feature type="domain" description="Enoyl reductase (ER)" evidence="3">
    <location>
        <begin position="83"/>
        <end position="397"/>
    </location>
</feature>
<keyword evidence="5" id="KW-1185">Reference proteome</keyword>
<dbReference type="SUPFAM" id="SSF51735">
    <property type="entry name" value="NAD(P)-binding Rossmann-fold domains"/>
    <property type="match status" value="1"/>
</dbReference>
<dbReference type="InterPro" id="IPR013154">
    <property type="entry name" value="ADH-like_N"/>
</dbReference>
<dbReference type="InterPro" id="IPR011032">
    <property type="entry name" value="GroES-like_sf"/>
</dbReference>
<evidence type="ECO:0000259" key="3">
    <source>
        <dbReference type="SMART" id="SM00829"/>
    </source>
</evidence>
<dbReference type="Pfam" id="PF08240">
    <property type="entry name" value="ADH_N"/>
    <property type="match status" value="1"/>
</dbReference>
<evidence type="ECO:0000313" key="5">
    <source>
        <dbReference type="Proteomes" id="UP001059893"/>
    </source>
</evidence>
<name>A0ABQ8NVF1_PYRGI</name>
<proteinExistence type="predicted"/>
<dbReference type="PANTHER" id="PTHR48106">
    <property type="entry name" value="QUINONE OXIDOREDUCTASE PIG3-RELATED"/>
    <property type="match status" value="1"/>
</dbReference>
<gene>
    <name evidence="4" type="ORF">MCOR33_001970</name>
</gene>
<reference evidence="4" key="1">
    <citation type="submission" date="2021-01" db="EMBL/GenBank/DDBJ databases">
        <title>Deciphering the adaptive evolutionary patterns associated with biogeogrpahic diversity in the finger millet blast pathogen Magnaporthe oryzae in Eastern Africa.</title>
        <authorList>
            <person name="Onyema G."/>
            <person name="Shittu T.A."/>
            <person name="Dodsworth S."/>
            <person name="Devilliers S."/>
            <person name="Muthumeenakshi S."/>
            <person name="Sreenivasaprasad S."/>
        </authorList>
    </citation>
    <scope>NUCLEOTIDE SEQUENCE</scope>
    <source>
        <strain evidence="4">D15/s37</strain>
    </source>
</reference>
<dbReference type="InterPro" id="IPR020843">
    <property type="entry name" value="ER"/>
</dbReference>
<accession>A0ABQ8NVF1</accession>
<dbReference type="SUPFAM" id="SSF50129">
    <property type="entry name" value="GroES-like"/>
    <property type="match status" value="1"/>
</dbReference>
<sequence length="402" mass="43108">MAAIFCNLSASRKIAFSLHLVSAQTRCKPRHLSPKHLQYKSISTATPLPHRRASAQATPPPPLAKAQSRTMATMRAVAFDKTGDSSVLSLREDMPKPTASASQILVKVEWHGINFIDTYMRTGLYQFATPPPHVSGTEGGGIIEAVGAEVPADYGLEVGDRVAFMKSPSAAEYAAVNPNLCFKLPEGVSTKDGAAFLLQGLTAWTLVRDAHEVKPGEVVLVQAAAGGTGGLVVQMCKHLGATVIGTVSTDAKAKLAREHGCDHVVVYTRDDVLKAVNEITHDLGCHAVFSGVGKATFEQDLAATRRKGSFITFGNASGAVEPFSLFKLTARNVRLMRPTLFNFVATREEWDARCRELFDLLAKGVVKTHIGGVYDLSEVAKAQDDLTGQKTVGKLLVKVAKD</sequence>
<organism evidence="4 5">
    <name type="scientific">Pyricularia grisea</name>
    <name type="common">Crabgrass-specific blast fungus</name>
    <name type="synonym">Magnaporthe grisea</name>
    <dbReference type="NCBI Taxonomy" id="148305"/>
    <lineage>
        <taxon>Eukaryota</taxon>
        <taxon>Fungi</taxon>
        <taxon>Dikarya</taxon>
        <taxon>Ascomycota</taxon>
        <taxon>Pezizomycotina</taxon>
        <taxon>Sordariomycetes</taxon>
        <taxon>Sordariomycetidae</taxon>
        <taxon>Magnaporthales</taxon>
        <taxon>Pyriculariaceae</taxon>
        <taxon>Pyricularia</taxon>
    </lineage>
</organism>
<keyword evidence="2" id="KW-0560">Oxidoreductase</keyword>
<dbReference type="InterPro" id="IPR002364">
    <property type="entry name" value="Quin_OxRdtase/zeta-crystal_CS"/>
</dbReference>
<dbReference type="PROSITE" id="PS01162">
    <property type="entry name" value="QOR_ZETA_CRYSTAL"/>
    <property type="match status" value="1"/>
</dbReference>
<dbReference type="InterPro" id="IPR036291">
    <property type="entry name" value="NAD(P)-bd_dom_sf"/>
</dbReference>